<evidence type="ECO:0000313" key="1">
    <source>
        <dbReference type="EMBL" id="EKT81846.1"/>
    </source>
</evidence>
<sequence>MATRKTEARVPDSRVIDMFLERADRVLTDEIVKRAELGHDFTIGVRVRGAVTELRTARVDEAMRNDLAVRIRPFLPWVSDSTGIFRTRGAVRRSLTDELWQRHSDELAKRCKTAFEEDQIIHFARDKEGEIKWHDHEMAKAVIDGVIFHEEGDPRIARMLNLEMSQMFNDQSVLRMLNTTVHAVKLLQRFIIDADEAGVLKPRTAA</sequence>
<gene>
    <name evidence="1" type="ORF">WSS_A15179</name>
</gene>
<dbReference type="EMBL" id="AJYC02000047">
    <property type="protein sequence ID" value="EKT81846.1"/>
    <property type="molecule type" value="Genomic_DNA"/>
</dbReference>
<comment type="caution">
    <text evidence="1">The sequence shown here is derived from an EMBL/GenBank/DDBJ whole genome shotgun (WGS) entry which is preliminary data.</text>
</comment>
<protein>
    <submittedName>
        <fullName evidence="1">Uncharacterized protein</fullName>
    </submittedName>
</protein>
<evidence type="ECO:0000313" key="2">
    <source>
        <dbReference type="Proteomes" id="UP000005951"/>
    </source>
</evidence>
<proteinExistence type="predicted"/>
<accession>K8XLY2</accession>
<organism evidence="1 2">
    <name type="scientific">Rhodococcus opacus M213</name>
    <dbReference type="NCBI Taxonomy" id="1129896"/>
    <lineage>
        <taxon>Bacteria</taxon>
        <taxon>Bacillati</taxon>
        <taxon>Actinomycetota</taxon>
        <taxon>Actinomycetes</taxon>
        <taxon>Mycobacteriales</taxon>
        <taxon>Nocardiaceae</taxon>
        <taxon>Rhodococcus</taxon>
    </lineage>
</organism>
<dbReference type="Proteomes" id="UP000005951">
    <property type="component" value="Unassembled WGS sequence"/>
</dbReference>
<dbReference type="RefSeq" id="WP_005257043.1">
    <property type="nucleotide sequence ID" value="NZ_AJYC02000047.1"/>
</dbReference>
<name>K8XLY2_RHOOP</name>
<reference evidence="1 2" key="1">
    <citation type="journal article" date="2013" name="Genome Announc.">
        <title>Draft Genome Sequence of Rhodococcus opacus Strain M213 Shows a Diverse Catabolic Potential.</title>
        <authorList>
            <person name="Pathak A."/>
            <person name="Green S.J."/>
            <person name="Ogram A."/>
            <person name="Chauhan A."/>
        </authorList>
    </citation>
    <scope>NUCLEOTIDE SEQUENCE [LARGE SCALE GENOMIC DNA]</scope>
    <source>
        <strain evidence="1 2">M213</strain>
    </source>
</reference>
<dbReference type="AlphaFoldDB" id="K8XLY2"/>